<protein>
    <submittedName>
        <fullName evidence="1">Uncharacterized protein</fullName>
    </submittedName>
</protein>
<evidence type="ECO:0000313" key="2">
    <source>
        <dbReference type="Proteomes" id="UP001589707"/>
    </source>
</evidence>
<gene>
    <name evidence="1" type="ORF">ACFFN1_03025</name>
</gene>
<organism evidence="1 2">
    <name type="scientific">Brevibacterium otitidis</name>
    <dbReference type="NCBI Taxonomy" id="53364"/>
    <lineage>
        <taxon>Bacteria</taxon>
        <taxon>Bacillati</taxon>
        <taxon>Actinomycetota</taxon>
        <taxon>Actinomycetes</taxon>
        <taxon>Micrococcales</taxon>
        <taxon>Brevibacteriaceae</taxon>
        <taxon>Brevibacterium</taxon>
    </lineage>
</organism>
<name>A0ABV5WYX2_9MICO</name>
<accession>A0ABV5WYX2</accession>
<comment type="caution">
    <text evidence="1">The sequence shown here is derived from an EMBL/GenBank/DDBJ whole genome shotgun (WGS) entry which is preliminary data.</text>
</comment>
<dbReference type="RefSeq" id="WP_376838477.1">
    <property type="nucleotide sequence ID" value="NZ_JBHMAU010000025.1"/>
</dbReference>
<proteinExistence type="predicted"/>
<dbReference type="Proteomes" id="UP001589707">
    <property type="component" value="Unassembled WGS sequence"/>
</dbReference>
<evidence type="ECO:0000313" key="1">
    <source>
        <dbReference type="EMBL" id="MFB9775390.1"/>
    </source>
</evidence>
<sequence>MTPEQRLADALHHITKQLTENLAAHRLTPVERVHLSILHQDGHSLTATASPSTDGTELIWMAQTRSASIEGGPAVEGGRS</sequence>
<reference evidence="1 2" key="1">
    <citation type="submission" date="2024-09" db="EMBL/GenBank/DDBJ databases">
        <authorList>
            <person name="Sun Q."/>
            <person name="Mori K."/>
        </authorList>
    </citation>
    <scope>NUCLEOTIDE SEQUENCE [LARGE SCALE GENOMIC DNA]</scope>
    <source>
        <strain evidence="1 2">JCM 11683</strain>
    </source>
</reference>
<keyword evidence="2" id="KW-1185">Reference proteome</keyword>
<dbReference type="EMBL" id="JBHMAU010000025">
    <property type="protein sequence ID" value="MFB9775390.1"/>
    <property type="molecule type" value="Genomic_DNA"/>
</dbReference>